<protein>
    <recommendedName>
        <fullName evidence="8">Probable membrane transporter protein</fullName>
    </recommendedName>
</protein>
<evidence type="ECO:0000256" key="5">
    <source>
        <dbReference type="ARBA" id="ARBA00022692"/>
    </source>
</evidence>
<dbReference type="PANTHER" id="PTHR30269:SF32">
    <property type="entry name" value="MEMBRANE TRANSPORTER PROTEIN-RELATED"/>
    <property type="match status" value="1"/>
</dbReference>
<accession>A0A5C1E6Z5</accession>
<evidence type="ECO:0000256" key="4">
    <source>
        <dbReference type="ARBA" id="ARBA00022475"/>
    </source>
</evidence>
<feature type="transmembrane region" description="Helical" evidence="8">
    <location>
        <begin position="93"/>
        <end position="123"/>
    </location>
</feature>
<evidence type="ECO:0000256" key="3">
    <source>
        <dbReference type="ARBA" id="ARBA00022448"/>
    </source>
</evidence>
<dbReference type="EMBL" id="CP022579">
    <property type="protein sequence ID" value="QEL64077.1"/>
    <property type="molecule type" value="Genomic_DNA"/>
</dbReference>
<feature type="transmembrane region" description="Helical" evidence="8">
    <location>
        <begin position="182"/>
        <end position="203"/>
    </location>
</feature>
<feature type="transmembrane region" description="Helical" evidence="8">
    <location>
        <begin position="20"/>
        <end position="45"/>
    </location>
</feature>
<keyword evidence="3" id="KW-0813">Transport</keyword>
<evidence type="ECO:0000256" key="2">
    <source>
        <dbReference type="ARBA" id="ARBA00009142"/>
    </source>
</evidence>
<gene>
    <name evidence="9" type="ORF">OTERR_06010</name>
</gene>
<keyword evidence="4 8" id="KW-1003">Cell membrane</keyword>
<keyword evidence="6 8" id="KW-1133">Transmembrane helix</keyword>
<dbReference type="KEGG" id="otr:OTERR_06010"/>
<dbReference type="InterPro" id="IPR002781">
    <property type="entry name" value="TM_pro_TauE-like"/>
</dbReference>
<keyword evidence="7 8" id="KW-0472">Membrane</keyword>
<evidence type="ECO:0000256" key="7">
    <source>
        <dbReference type="ARBA" id="ARBA00023136"/>
    </source>
</evidence>
<evidence type="ECO:0000256" key="6">
    <source>
        <dbReference type="ARBA" id="ARBA00022989"/>
    </source>
</evidence>
<feature type="transmembrane region" description="Helical" evidence="8">
    <location>
        <begin position="239"/>
        <end position="260"/>
    </location>
</feature>
<organism evidence="9 10">
    <name type="scientific">Oryzomicrobium terrae</name>
    <dbReference type="NCBI Taxonomy" id="1735038"/>
    <lineage>
        <taxon>Bacteria</taxon>
        <taxon>Pseudomonadati</taxon>
        <taxon>Pseudomonadota</taxon>
        <taxon>Betaproteobacteria</taxon>
        <taxon>Rhodocyclales</taxon>
        <taxon>Rhodocyclaceae</taxon>
        <taxon>Oryzomicrobium</taxon>
    </lineage>
</organism>
<comment type="subcellular location">
    <subcellularLocation>
        <location evidence="1 8">Cell membrane</location>
        <topology evidence="1 8">Multi-pass membrane protein</topology>
    </subcellularLocation>
</comment>
<reference evidence="9 10" key="1">
    <citation type="submission" date="2017-07" db="EMBL/GenBank/DDBJ databases">
        <title>Complete genome sequence of Oryzomicrobium terrae TPP412.</title>
        <authorList>
            <person name="Chiu L.-W."/>
            <person name="Lo K.-J."/>
            <person name="Tsai Y.-M."/>
            <person name="Lin S.-S."/>
            <person name="Kuo C.-H."/>
            <person name="Liu C.-T."/>
        </authorList>
    </citation>
    <scope>NUCLEOTIDE SEQUENCE [LARGE SCALE GENOMIC DNA]</scope>
    <source>
        <strain evidence="9 10">TPP412</strain>
    </source>
</reference>
<keyword evidence="10" id="KW-1185">Reference proteome</keyword>
<feature type="transmembrane region" description="Helical" evidence="8">
    <location>
        <begin position="209"/>
        <end position="227"/>
    </location>
</feature>
<dbReference type="Pfam" id="PF01925">
    <property type="entry name" value="TauE"/>
    <property type="match status" value="1"/>
</dbReference>
<evidence type="ECO:0000313" key="9">
    <source>
        <dbReference type="EMBL" id="QEL64077.1"/>
    </source>
</evidence>
<dbReference type="Proteomes" id="UP000323671">
    <property type="component" value="Chromosome"/>
</dbReference>
<evidence type="ECO:0000256" key="1">
    <source>
        <dbReference type="ARBA" id="ARBA00004651"/>
    </source>
</evidence>
<keyword evidence="5 8" id="KW-0812">Transmembrane</keyword>
<dbReference type="InterPro" id="IPR052017">
    <property type="entry name" value="TSUP"/>
</dbReference>
<dbReference type="RefSeq" id="WP_149424817.1">
    <property type="nucleotide sequence ID" value="NZ_CP022579.1"/>
</dbReference>
<dbReference type="GO" id="GO:0005886">
    <property type="term" value="C:plasma membrane"/>
    <property type="evidence" value="ECO:0007669"/>
    <property type="project" value="UniProtKB-SubCell"/>
</dbReference>
<dbReference type="PANTHER" id="PTHR30269">
    <property type="entry name" value="TRANSMEMBRANE PROTEIN YFCA"/>
    <property type="match status" value="1"/>
</dbReference>
<dbReference type="AlphaFoldDB" id="A0A5C1E6Z5"/>
<name>A0A5C1E6Z5_9RHOO</name>
<evidence type="ECO:0000256" key="8">
    <source>
        <dbReference type="RuleBase" id="RU363041"/>
    </source>
</evidence>
<comment type="similarity">
    <text evidence="2 8">Belongs to the 4-toluene sulfonate uptake permease (TSUP) (TC 2.A.102) family.</text>
</comment>
<proteinExistence type="inferred from homology"/>
<evidence type="ECO:0000313" key="10">
    <source>
        <dbReference type="Proteomes" id="UP000323671"/>
    </source>
</evidence>
<sequence length="262" mass="26634">MTLPFDAAFLGGPLQSPAALLVAALALVAAYAIFTLVGFGSAMIAATPLAAVLPVARIVPLLALLDCVGASARGWRARRRIDRGELARLLPGMAAGQVLGVTLLAGLPANALALALGLFVAAYGAWGLRPARGPAAGAPLGGLWAVPCGLVGGLLGALFGSGGFLYAAYLGRRLPERDAFRATQAVLMALSTGLRVVLCALAGLIDGSLLLLALLAVPAMFGGIWLGHHLDLRLSRERFARVLNLALLAAGLALVAKVGWAP</sequence>
<feature type="transmembrane region" description="Helical" evidence="8">
    <location>
        <begin position="143"/>
        <end position="170"/>
    </location>
</feature>